<accession>A0A9X0AF20</accession>
<feature type="compositionally biased region" description="Basic and acidic residues" evidence="1">
    <location>
        <begin position="132"/>
        <end position="142"/>
    </location>
</feature>
<comment type="caution">
    <text evidence="2">The sequence shown here is derived from an EMBL/GenBank/DDBJ whole genome shotgun (WGS) entry which is preliminary data.</text>
</comment>
<feature type="region of interest" description="Disordered" evidence="1">
    <location>
        <begin position="103"/>
        <end position="143"/>
    </location>
</feature>
<feature type="compositionally biased region" description="Basic residues" evidence="1">
    <location>
        <begin position="47"/>
        <end position="67"/>
    </location>
</feature>
<keyword evidence="3" id="KW-1185">Reference proteome</keyword>
<name>A0A9X0AF20_9HELO</name>
<protein>
    <submittedName>
        <fullName evidence="2">Uncharacterized protein</fullName>
    </submittedName>
</protein>
<sequence>MIVRFKCACRRYFSLAGDPLEEREMTRAPFPAREFCQKAPLRNMKLKGKKQYSRHYGRSSPFKKRNTRRWDRRGNGLRGVAIRMKELEAWRFEFREENENKKVDRTRSVSPFSQESGTSRSVTIVDQSQSDLTEKGSSRQSRDTLLSKNCLRRFPNGLVHHKDITIITNATKQQMEHNQTPDVLCIVKFHTADFCLEEEAILDMIVHSPTGHRVVGLLSPYPQRYSNVCYFHWEDEAAVDQCIEKYHGLWIIDRFGRLRSKMSVTKQFYRNWGGSLVLDH</sequence>
<dbReference type="OrthoDB" id="10345860at2759"/>
<proteinExistence type="predicted"/>
<gene>
    <name evidence="2" type="ORF">OCU04_009379</name>
</gene>
<feature type="region of interest" description="Disordered" evidence="1">
    <location>
        <begin position="47"/>
        <end position="68"/>
    </location>
</feature>
<evidence type="ECO:0000256" key="1">
    <source>
        <dbReference type="SAM" id="MobiDB-lite"/>
    </source>
</evidence>
<evidence type="ECO:0000313" key="3">
    <source>
        <dbReference type="Proteomes" id="UP001152300"/>
    </source>
</evidence>
<feature type="compositionally biased region" description="Polar residues" evidence="1">
    <location>
        <begin position="108"/>
        <end position="131"/>
    </location>
</feature>
<organism evidence="2 3">
    <name type="scientific">Sclerotinia nivalis</name>
    <dbReference type="NCBI Taxonomy" id="352851"/>
    <lineage>
        <taxon>Eukaryota</taxon>
        <taxon>Fungi</taxon>
        <taxon>Dikarya</taxon>
        <taxon>Ascomycota</taxon>
        <taxon>Pezizomycotina</taxon>
        <taxon>Leotiomycetes</taxon>
        <taxon>Helotiales</taxon>
        <taxon>Sclerotiniaceae</taxon>
        <taxon>Sclerotinia</taxon>
    </lineage>
</organism>
<dbReference type="AlphaFoldDB" id="A0A9X0AF20"/>
<evidence type="ECO:0000313" key="2">
    <source>
        <dbReference type="EMBL" id="KAJ8061567.1"/>
    </source>
</evidence>
<reference evidence="2" key="1">
    <citation type="submission" date="2022-11" db="EMBL/GenBank/DDBJ databases">
        <title>Genome Resource of Sclerotinia nivalis Strain SnTB1, a Plant Pathogen Isolated from American Ginseng.</title>
        <authorList>
            <person name="Fan S."/>
        </authorList>
    </citation>
    <scope>NUCLEOTIDE SEQUENCE</scope>
    <source>
        <strain evidence="2">SnTB1</strain>
    </source>
</reference>
<dbReference type="Proteomes" id="UP001152300">
    <property type="component" value="Unassembled WGS sequence"/>
</dbReference>
<dbReference type="EMBL" id="JAPEIS010000011">
    <property type="protein sequence ID" value="KAJ8061567.1"/>
    <property type="molecule type" value="Genomic_DNA"/>
</dbReference>